<accession>A0A1F6ANK7</accession>
<dbReference type="EMBL" id="MFJR01000012">
    <property type="protein sequence ID" value="OGG26248.1"/>
    <property type="molecule type" value="Genomic_DNA"/>
</dbReference>
<reference evidence="8 9" key="1">
    <citation type="journal article" date="2016" name="Nat. Commun.">
        <title>Thousands of microbial genomes shed light on interconnected biogeochemical processes in an aquifer system.</title>
        <authorList>
            <person name="Anantharaman K."/>
            <person name="Brown C.T."/>
            <person name="Hug L.A."/>
            <person name="Sharon I."/>
            <person name="Castelle C.J."/>
            <person name="Probst A.J."/>
            <person name="Thomas B.C."/>
            <person name="Singh A."/>
            <person name="Wilkins M.J."/>
            <person name="Karaoz U."/>
            <person name="Brodie E.L."/>
            <person name="Williams K.H."/>
            <person name="Hubbard S.S."/>
            <person name="Banfield J.F."/>
        </authorList>
    </citation>
    <scope>NUCLEOTIDE SEQUENCE [LARGE SCALE GENOMIC DNA]</scope>
</reference>
<organism evidence="8 9">
    <name type="scientific">Candidatus Gottesmanbacteria bacterium RIFCSPLOWO2_01_FULL_39_12b</name>
    <dbReference type="NCBI Taxonomy" id="1798388"/>
    <lineage>
        <taxon>Bacteria</taxon>
        <taxon>Candidatus Gottesmaniibacteriota</taxon>
    </lineage>
</organism>
<name>A0A1F6ANK7_9BACT</name>
<dbReference type="Pfam" id="PF02388">
    <property type="entry name" value="FemAB"/>
    <property type="match status" value="1"/>
</dbReference>
<dbReference type="InterPro" id="IPR050644">
    <property type="entry name" value="PG_Glycine_Bridge_Synth"/>
</dbReference>
<proteinExistence type="inferred from homology"/>
<dbReference type="InterPro" id="IPR016181">
    <property type="entry name" value="Acyl_CoA_acyltransferase"/>
</dbReference>
<dbReference type="GO" id="GO:0008360">
    <property type="term" value="P:regulation of cell shape"/>
    <property type="evidence" value="ECO:0007669"/>
    <property type="project" value="UniProtKB-KW"/>
</dbReference>
<dbReference type="GO" id="GO:0016755">
    <property type="term" value="F:aminoacyltransferase activity"/>
    <property type="evidence" value="ECO:0007669"/>
    <property type="project" value="InterPro"/>
</dbReference>
<dbReference type="GO" id="GO:0071555">
    <property type="term" value="P:cell wall organization"/>
    <property type="evidence" value="ECO:0007669"/>
    <property type="project" value="UniProtKB-KW"/>
</dbReference>
<evidence type="ECO:0000259" key="7">
    <source>
        <dbReference type="PROSITE" id="PS51186"/>
    </source>
</evidence>
<comment type="similarity">
    <text evidence="1">Belongs to the FemABX family.</text>
</comment>
<gene>
    <name evidence="8" type="ORF">A2960_04700</name>
</gene>
<dbReference type="GO" id="GO:0016747">
    <property type="term" value="F:acyltransferase activity, transferring groups other than amino-acyl groups"/>
    <property type="evidence" value="ECO:0007669"/>
    <property type="project" value="InterPro"/>
</dbReference>
<evidence type="ECO:0000313" key="9">
    <source>
        <dbReference type="Proteomes" id="UP000176609"/>
    </source>
</evidence>
<evidence type="ECO:0000256" key="6">
    <source>
        <dbReference type="ARBA" id="ARBA00023316"/>
    </source>
</evidence>
<dbReference type="Proteomes" id="UP000176609">
    <property type="component" value="Unassembled WGS sequence"/>
</dbReference>
<dbReference type="InterPro" id="IPR000182">
    <property type="entry name" value="GNAT_dom"/>
</dbReference>
<protein>
    <recommendedName>
        <fullName evidence="7">N-acetyltransferase domain-containing protein</fullName>
    </recommendedName>
</protein>
<evidence type="ECO:0000256" key="4">
    <source>
        <dbReference type="ARBA" id="ARBA00022984"/>
    </source>
</evidence>
<dbReference type="SUPFAM" id="SSF55729">
    <property type="entry name" value="Acyl-CoA N-acyltransferases (Nat)"/>
    <property type="match status" value="2"/>
</dbReference>
<evidence type="ECO:0000256" key="5">
    <source>
        <dbReference type="ARBA" id="ARBA00023315"/>
    </source>
</evidence>
<dbReference type="AlphaFoldDB" id="A0A1F6ANK7"/>
<keyword evidence="2" id="KW-0808">Transferase</keyword>
<feature type="domain" description="N-acetyltransferase" evidence="7">
    <location>
        <begin position="134"/>
        <end position="278"/>
    </location>
</feature>
<evidence type="ECO:0000256" key="2">
    <source>
        <dbReference type="ARBA" id="ARBA00022679"/>
    </source>
</evidence>
<evidence type="ECO:0000256" key="3">
    <source>
        <dbReference type="ARBA" id="ARBA00022960"/>
    </source>
</evidence>
<dbReference type="PANTHER" id="PTHR36174">
    <property type="entry name" value="LIPID II:GLYCINE GLYCYLTRANSFERASE"/>
    <property type="match status" value="1"/>
</dbReference>
<keyword evidence="6" id="KW-0961">Cell wall biogenesis/degradation</keyword>
<dbReference type="PROSITE" id="PS51186">
    <property type="entry name" value="GNAT"/>
    <property type="match status" value="1"/>
</dbReference>
<sequence length="278" mass="32768">MIDIRQTDQFANFMKDIGWQIEKLDSTYVYIRKMPILGNFAKIPRPQPIFDYQSIINLKKKLKAYQLKIAPFISSTDKNYKKIRNTFLNLGFKTEYFPFNPTTTLQINLTKSEEKLFKNLTEAKRRAVRKATKNEVAVVESNNIEEFINIRKRQYFPLGFMIVPEMKASWKKFYPENASLLLAYYQTKPVGGILLLFYDNVAYYWFASSLKIGKKLFAPTLLVWEALKRAKKRGCKTFDFEGIYDERFPKASENWRGFTKFKEGFGGKKIVFMENFLI</sequence>
<keyword evidence="4" id="KW-0573">Peptidoglycan synthesis</keyword>
<evidence type="ECO:0000256" key="1">
    <source>
        <dbReference type="ARBA" id="ARBA00009943"/>
    </source>
</evidence>
<comment type="caution">
    <text evidence="8">The sequence shown here is derived from an EMBL/GenBank/DDBJ whole genome shotgun (WGS) entry which is preliminary data.</text>
</comment>
<dbReference type="GO" id="GO:0009252">
    <property type="term" value="P:peptidoglycan biosynthetic process"/>
    <property type="evidence" value="ECO:0007669"/>
    <property type="project" value="UniProtKB-KW"/>
</dbReference>
<keyword evidence="5" id="KW-0012">Acyltransferase</keyword>
<dbReference type="PROSITE" id="PS51191">
    <property type="entry name" value="FEMABX"/>
    <property type="match status" value="1"/>
</dbReference>
<evidence type="ECO:0000313" key="8">
    <source>
        <dbReference type="EMBL" id="OGG26248.1"/>
    </source>
</evidence>
<keyword evidence="3" id="KW-0133">Cell shape</keyword>
<dbReference type="InterPro" id="IPR003447">
    <property type="entry name" value="FEMABX"/>
</dbReference>
<dbReference type="Gene3D" id="3.40.630.30">
    <property type="match status" value="1"/>
</dbReference>
<dbReference type="PANTHER" id="PTHR36174:SF1">
    <property type="entry name" value="LIPID II:GLYCINE GLYCYLTRANSFERASE"/>
    <property type="match status" value="1"/>
</dbReference>